<organism evidence="1 2">
    <name type="scientific">Ladona fulva</name>
    <name type="common">Scarce chaser dragonfly</name>
    <name type="synonym">Libellula fulva</name>
    <dbReference type="NCBI Taxonomy" id="123851"/>
    <lineage>
        <taxon>Eukaryota</taxon>
        <taxon>Metazoa</taxon>
        <taxon>Ecdysozoa</taxon>
        <taxon>Arthropoda</taxon>
        <taxon>Hexapoda</taxon>
        <taxon>Insecta</taxon>
        <taxon>Pterygota</taxon>
        <taxon>Palaeoptera</taxon>
        <taxon>Odonata</taxon>
        <taxon>Epiprocta</taxon>
        <taxon>Anisoptera</taxon>
        <taxon>Libelluloidea</taxon>
        <taxon>Libellulidae</taxon>
        <taxon>Ladona</taxon>
    </lineage>
</organism>
<proteinExistence type="predicted"/>
<reference evidence="1" key="1">
    <citation type="submission" date="2013-04" db="EMBL/GenBank/DDBJ databases">
        <authorList>
            <person name="Qu J."/>
            <person name="Murali S.C."/>
            <person name="Bandaranaike D."/>
            <person name="Bellair M."/>
            <person name="Blankenburg K."/>
            <person name="Chao H."/>
            <person name="Dinh H."/>
            <person name="Doddapaneni H."/>
            <person name="Downs B."/>
            <person name="Dugan-Rocha S."/>
            <person name="Elkadiri S."/>
            <person name="Gnanaolivu R.D."/>
            <person name="Hernandez B."/>
            <person name="Javaid M."/>
            <person name="Jayaseelan J.C."/>
            <person name="Lee S."/>
            <person name="Li M."/>
            <person name="Ming W."/>
            <person name="Munidasa M."/>
            <person name="Muniz J."/>
            <person name="Nguyen L."/>
            <person name="Ongeri F."/>
            <person name="Osuji N."/>
            <person name="Pu L.-L."/>
            <person name="Puazo M."/>
            <person name="Qu C."/>
            <person name="Quiroz J."/>
            <person name="Raj R."/>
            <person name="Weissenberger G."/>
            <person name="Xin Y."/>
            <person name="Zou X."/>
            <person name="Han Y."/>
            <person name="Richards S."/>
            <person name="Worley K."/>
            <person name="Muzny D."/>
            <person name="Gibbs R."/>
        </authorList>
    </citation>
    <scope>NUCLEOTIDE SEQUENCE</scope>
    <source>
        <strain evidence="1">Sampled in the wild</strain>
    </source>
</reference>
<keyword evidence="2" id="KW-1185">Reference proteome</keyword>
<gene>
    <name evidence="1" type="ORF">J437_LFUL016718</name>
</gene>
<evidence type="ECO:0000313" key="2">
    <source>
        <dbReference type="Proteomes" id="UP000792457"/>
    </source>
</evidence>
<dbReference type="EMBL" id="KZ309060">
    <property type="protein sequence ID" value="KAG8236681.1"/>
    <property type="molecule type" value="Genomic_DNA"/>
</dbReference>
<sequence>MLILNAFLKTSALLSHHLTHSIRMLPKFAIIPNAIERMKDEAEKILVSYRNVVPMEPLTLEEETNFHSVTTCHICKKELNMIPNFLLVFIHKLSSYDGHVIVRKLDYDERRIFVIPNTKKKYILFAKSIKNNFCNRFVDTCHFMQTSATLTLT</sequence>
<dbReference type="Proteomes" id="UP000792457">
    <property type="component" value="Unassembled WGS sequence"/>
</dbReference>
<dbReference type="AlphaFoldDB" id="A0A8K0KMV9"/>
<reference evidence="1" key="2">
    <citation type="submission" date="2017-10" db="EMBL/GenBank/DDBJ databases">
        <title>Ladona fulva Genome sequencing and assembly.</title>
        <authorList>
            <person name="Murali S."/>
            <person name="Richards S."/>
            <person name="Bandaranaike D."/>
            <person name="Bellair M."/>
            <person name="Blankenburg K."/>
            <person name="Chao H."/>
            <person name="Dinh H."/>
            <person name="Doddapaneni H."/>
            <person name="Dugan-Rocha S."/>
            <person name="Elkadiri S."/>
            <person name="Gnanaolivu R."/>
            <person name="Hernandez B."/>
            <person name="Skinner E."/>
            <person name="Javaid M."/>
            <person name="Lee S."/>
            <person name="Li M."/>
            <person name="Ming W."/>
            <person name="Munidasa M."/>
            <person name="Muniz J."/>
            <person name="Nguyen L."/>
            <person name="Hughes D."/>
            <person name="Osuji N."/>
            <person name="Pu L.-L."/>
            <person name="Puazo M."/>
            <person name="Qu C."/>
            <person name="Quiroz J."/>
            <person name="Raj R."/>
            <person name="Weissenberger G."/>
            <person name="Xin Y."/>
            <person name="Zou X."/>
            <person name="Han Y."/>
            <person name="Worley K."/>
            <person name="Muzny D."/>
            <person name="Gibbs R."/>
        </authorList>
    </citation>
    <scope>NUCLEOTIDE SEQUENCE</scope>
    <source>
        <strain evidence="1">Sampled in the wild</strain>
    </source>
</reference>
<evidence type="ECO:0000313" key="1">
    <source>
        <dbReference type="EMBL" id="KAG8236681.1"/>
    </source>
</evidence>
<comment type="caution">
    <text evidence="1">The sequence shown here is derived from an EMBL/GenBank/DDBJ whole genome shotgun (WGS) entry which is preliminary data.</text>
</comment>
<name>A0A8K0KMV9_LADFU</name>
<protein>
    <submittedName>
        <fullName evidence="1">Uncharacterized protein</fullName>
    </submittedName>
</protein>
<accession>A0A8K0KMV9</accession>